<dbReference type="EMBL" id="CADEAL010000002">
    <property type="protein sequence ID" value="CAB1412409.1"/>
    <property type="molecule type" value="Genomic_DNA"/>
</dbReference>
<protein>
    <submittedName>
        <fullName evidence="1">Uncharacterized protein</fullName>
    </submittedName>
</protein>
<name>A0A9N7TIE8_PLEPL</name>
<evidence type="ECO:0000313" key="2">
    <source>
        <dbReference type="Proteomes" id="UP001153269"/>
    </source>
</evidence>
<keyword evidence="2" id="KW-1185">Reference proteome</keyword>
<comment type="caution">
    <text evidence="1">The sequence shown here is derived from an EMBL/GenBank/DDBJ whole genome shotgun (WGS) entry which is preliminary data.</text>
</comment>
<proteinExistence type="predicted"/>
<dbReference type="Proteomes" id="UP001153269">
    <property type="component" value="Unassembled WGS sequence"/>
</dbReference>
<organism evidence="1 2">
    <name type="scientific">Pleuronectes platessa</name>
    <name type="common">European plaice</name>
    <dbReference type="NCBI Taxonomy" id="8262"/>
    <lineage>
        <taxon>Eukaryota</taxon>
        <taxon>Metazoa</taxon>
        <taxon>Chordata</taxon>
        <taxon>Craniata</taxon>
        <taxon>Vertebrata</taxon>
        <taxon>Euteleostomi</taxon>
        <taxon>Actinopterygii</taxon>
        <taxon>Neopterygii</taxon>
        <taxon>Teleostei</taxon>
        <taxon>Neoteleostei</taxon>
        <taxon>Acanthomorphata</taxon>
        <taxon>Carangaria</taxon>
        <taxon>Pleuronectiformes</taxon>
        <taxon>Pleuronectoidei</taxon>
        <taxon>Pleuronectidae</taxon>
        <taxon>Pleuronectes</taxon>
    </lineage>
</organism>
<reference evidence="1" key="1">
    <citation type="submission" date="2020-03" db="EMBL/GenBank/DDBJ databases">
        <authorList>
            <person name="Weist P."/>
        </authorList>
    </citation>
    <scope>NUCLEOTIDE SEQUENCE</scope>
</reference>
<sequence length="140" mass="15164">MRQNQDGNEKEGREQRHVSFKAADVKMLCMAPLSSAAVVSSLDQHCPSVVALSLPLDKTQCKVRSRPGGHNSQGQVKLLSAVIWERSLWVVNATVSWRSTSLIRSTKWSSSAVMPALIMGSMFGWEPGIALPSTSSPVAT</sequence>
<evidence type="ECO:0000313" key="1">
    <source>
        <dbReference type="EMBL" id="CAB1412409.1"/>
    </source>
</evidence>
<dbReference type="AlphaFoldDB" id="A0A9N7TIE8"/>
<accession>A0A9N7TIE8</accession>
<gene>
    <name evidence="1" type="ORF">PLEPLA_LOCUS100</name>
</gene>